<dbReference type="Pfam" id="PF00646">
    <property type="entry name" value="F-box"/>
    <property type="match status" value="1"/>
</dbReference>
<comment type="caution">
    <text evidence="3">The sequence shown here is derived from an EMBL/GenBank/DDBJ whole genome shotgun (WGS) entry which is preliminary data.</text>
</comment>
<evidence type="ECO:0000256" key="1">
    <source>
        <dbReference type="SAM" id="MobiDB-lite"/>
    </source>
</evidence>
<feature type="region of interest" description="Disordered" evidence="1">
    <location>
        <begin position="387"/>
        <end position="411"/>
    </location>
</feature>
<dbReference type="InterPro" id="IPR036047">
    <property type="entry name" value="F-box-like_dom_sf"/>
</dbReference>
<reference evidence="3" key="2">
    <citation type="submission" date="2020-10" db="EMBL/GenBank/DDBJ databases">
        <authorList>
            <person name="Cooper E.A."/>
            <person name="Brenton Z.W."/>
            <person name="Flinn B.S."/>
            <person name="Jenkins J."/>
            <person name="Shu S."/>
            <person name="Flowers D."/>
            <person name="Luo F."/>
            <person name="Wang Y."/>
            <person name="Xia P."/>
            <person name="Barry K."/>
            <person name="Daum C."/>
            <person name="Lipzen A."/>
            <person name="Yoshinaga Y."/>
            <person name="Schmutz J."/>
            <person name="Saski C."/>
            <person name="Vermerris W."/>
            <person name="Kresovich S."/>
        </authorList>
    </citation>
    <scope>NUCLEOTIDE SEQUENCE</scope>
</reference>
<dbReference type="SUPFAM" id="SSF81383">
    <property type="entry name" value="F-box domain"/>
    <property type="match status" value="1"/>
</dbReference>
<dbReference type="SUPFAM" id="SSF52047">
    <property type="entry name" value="RNI-like"/>
    <property type="match status" value="1"/>
</dbReference>
<dbReference type="CDD" id="cd22160">
    <property type="entry name" value="F-box_AtFBL13-like"/>
    <property type="match status" value="1"/>
</dbReference>
<evidence type="ECO:0000313" key="4">
    <source>
        <dbReference type="Proteomes" id="UP000807115"/>
    </source>
</evidence>
<feature type="domain" description="F-box" evidence="2">
    <location>
        <begin position="21"/>
        <end position="69"/>
    </location>
</feature>
<dbReference type="Pfam" id="PF23622">
    <property type="entry name" value="LRR_At1g61320_AtMIF1"/>
    <property type="match status" value="1"/>
</dbReference>
<gene>
    <name evidence="3" type="ORF">BDA96_01G099600</name>
</gene>
<dbReference type="Gene3D" id="3.80.10.10">
    <property type="entry name" value="Ribonuclease Inhibitor"/>
    <property type="match status" value="1"/>
</dbReference>
<proteinExistence type="predicted"/>
<dbReference type="Proteomes" id="UP000807115">
    <property type="component" value="Chromosome 1"/>
</dbReference>
<accession>A0A921UX29</accession>
<dbReference type="InterPro" id="IPR032675">
    <property type="entry name" value="LRR_dom_sf"/>
</dbReference>
<name>A0A921UX29_SORBI</name>
<reference evidence="3" key="1">
    <citation type="journal article" date="2019" name="BMC Genomics">
        <title>A new reference genome for Sorghum bicolor reveals high levels of sequence similarity between sweet and grain genotypes: implications for the genetics of sugar metabolism.</title>
        <authorList>
            <person name="Cooper E.A."/>
            <person name="Brenton Z.W."/>
            <person name="Flinn B.S."/>
            <person name="Jenkins J."/>
            <person name="Shu S."/>
            <person name="Flowers D."/>
            <person name="Luo F."/>
            <person name="Wang Y."/>
            <person name="Xia P."/>
            <person name="Barry K."/>
            <person name="Daum C."/>
            <person name="Lipzen A."/>
            <person name="Yoshinaga Y."/>
            <person name="Schmutz J."/>
            <person name="Saski C."/>
            <person name="Vermerris W."/>
            <person name="Kresovich S."/>
        </authorList>
    </citation>
    <scope>NUCLEOTIDE SEQUENCE</scope>
</reference>
<dbReference type="PROSITE" id="PS50181">
    <property type="entry name" value="FBOX"/>
    <property type="match status" value="1"/>
</dbReference>
<sequence length="411" mass="47670">MKKNSEQRFHGTIAKRRTVPKVSLSNLPRDILSHILSQLPINDAVRTSVLSREWKYVWRGHTNLTFDSATLRKHYSKTSFGYGFINDEEFIARVDTVLGHHSGVEIEHMEVKHRSKTKELTIDLNGGFKLSLSRGIHNIREEPLVYLHNFSVLPMNLTLVDVSITDKYVQYMLTRCTQLEFFEVSYYRMITGLWMPHPLNQLKHLVVDKCPLHRVIEVNCSPTILELKNICIKFMPCNAILDYMVTGFPSTLPSLKTLTLHCAQWKLELVLYSKKKRKADVLDYAYLLEVAPFIEKLELLMWLQCPRRPYRKEDGELRIRPPHQHVHLKSVHISGFFGHKDQVELALHTLCSSIILEKMEISPRVEISIVFMAPPLDRGYARGVHGTSRLGGKLSRMHKCRRVKPSKTRKK</sequence>
<dbReference type="InterPro" id="IPR001810">
    <property type="entry name" value="F-box_dom"/>
</dbReference>
<dbReference type="PANTHER" id="PTHR34145">
    <property type="entry name" value="OS02G0105600 PROTEIN"/>
    <property type="match status" value="1"/>
</dbReference>
<evidence type="ECO:0000259" key="2">
    <source>
        <dbReference type="PROSITE" id="PS50181"/>
    </source>
</evidence>
<dbReference type="InterPro" id="IPR055357">
    <property type="entry name" value="LRR_At1g61320_AtMIF1"/>
</dbReference>
<organism evidence="3 4">
    <name type="scientific">Sorghum bicolor</name>
    <name type="common">Sorghum</name>
    <name type="synonym">Sorghum vulgare</name>
    <dbReference type="NCBI Taxonomy" id="4558"/>
    <lineage>
        <taxon>Eukaryota</taxon>
        <taxon>Viridiplantae</taxon>
        <taxon>Streptophyta</taxon>
        <taxon>Embryophyta</taxon>
        <taxon>Tracheophyta</taxon>
        <taxon>Spermatophyta</taxon>
        <taxon>Magnoliopsida</taxon>
        <taxon>Liliopsida</taxon>
        <taxon>Poales</taxon>
        <taxon>Poaceae</taxon>
        <taxon>PACMAD clade</taxon>
        <taxon>Panicoideae</taxon>
        <taxon>Andropogonodae</taxon>
        <taxon>Andropogoneae</taxon>
        <taxon>Sorghinae</taxon>
        <taxon>Sorghum</taxon>
    </lineage>
</organism>
<dbReference type="SMART" id="SM00256">
    <property type="entry name" value="FBOX"/>
    <property type="match status" value="1"/>
</dbReference>
<evidence type="ECO:0000313" key="3">
    <source>
        <dbReference type="EMBL" id="KAG0547662.1"/>
    </source>
</evidence>
<dbReference type="EMBL" id="CM027680">
    <property type="protein sequence ID" value="KAG0547662.1"/>
    <property type="molecule type" value="Genomic_DNA"/>
</dbReference>
<protein>
    <recommendedName>
        <fullName evidence="2">F-box domain-containing protein</fullName>
    </recommendedName>
</protein>
<dbReference type="AlphaFoldDB" id="A0A921UX29"/>
<dbReference type="InterPro" id="IPR053781">
    <property type="entry name" value="F-box_AtFBL13-like"/>
</dbReference>
<dbReference type="InterPro" id="IPR053772">
    <property type="entry name" value="At1g61320/At1g61330-like"/>
</dbReference>
<dbReference type="PANTHER" id="PTHR34145:SF61">
    <property type="entry name" value="OS07G0161500 PROTEIN"/>
    <property type="match status" value="1"/>
</dbReference>
<feature type="compositionally biased region" description="Basic residues" evidence="1">
    <location>
        <begin position="395"/>
        <end position="411"/>
    </location>
</feature>